<dbReference type="InterPro" id="IPR027417">
    <property type="entry name" value="P-loop_NTPase"/>
</dbReference>
<keyword evidence="2" id="KW-0547">Nucleotide-binding</keyword>
<keyword evidence="6" id="KW-1185">Reference proteome</keyword>
<reference evidence="5 6" key="1">
    <citation type="submission" date="2024-05" db="EMBL/GenBank/DDBJ databases">
        <title>A high-quality chromosomal-level genome assembly of Topmouth culter (Culter alburnus).</title>
        <authorList>
            <person name="Zhao H."/>
        </authorList>
    </citation>
    <scope>NUCLEOTIDE SEQUENCE [LARGE SCALE GENOMIC DNA]</scope>
    <source>
        <strain evidence="5">CATC2023</strain>
        <tissue evidence="5">Muscle</tissue>
    </source>
</reference>
<name>A0AAW2B336_CULAL</name>
<evidence type="ECO:0000259" key="4">
    <source>
        <dbReference type="PROSITE" id="PS51720"/>
    </source>
</evidence>
<gene>
    <name evidence="5" type="ORF">ABG768_020578</name>
</gene>
<proteinExistence type="inferred from homology"/>
<feature type="domain" description="AIG1-type G" evidence="4">
    <location>
        <begin position="20"/>
        <end position="216"/>
    </location>
</feature>
<dbReference type="Pfam" id="PF04548">
    <property type="entry name" value="AIG1"/>
    <property type="match status" value="1"/>
</dbReference>
<keyword evidence="3" id="KW-0342">GTP-binding</keyword>
<protein>
    <recommendedName>
        <fullName evidence="4">AIG1-type G domain-containing protein</fullName>
    </recommendedName>
</protein>
<dbReference type="GO" id="GO:0005525">
    <property type="term" value="F:GTP binding"/>
    <property type="evidence" value="ECO:0007669"/>
    <property type="project" value="UniProtKB-KW"/>
</dbReference>
<dbReference type="InterPro" id="IPR045058">
    <property type="entry name" value="GIMA/IAN/Toc"/>
</dbReference>
<comment type="similarity">
    <text evidence="1">Belongs to the TRAFAC class TrmE-Era-EngA-EngB-Septin-like GTPase superfamily. AIG1/Toc34/Toc159-like paraseptin GTPase family. IAN subfamily.</text>
</comment>
<dbReference type="EMBL" id="JAWDJR010000003">
    <property type="protein sequence ID" value="KAK9978840.1"/>
    <property type="molecule type" value="Genomic_DNA"/>
</dbReference>
<evidence type="ECO:0000256" key="3">
    <source>
        <dbReference type="ARBA" id="ARBA00023134"/>
    </source>
</evidence>
<evidence type="ECO:0000313" key="5">
    <source>
        <dbReference type="EMBL" id="KAK9978840.1"/>
    </source>
</evidence>
<dbReference type="AlphaFoldDB" id="A0AAW2B336"/>
<organism evidence="5 6">
    <name type="scientific">Culter alburnus</name>
    <name type="common">Topmouth culter</name>
    <dbReference type="NCBI Taxonomy" id="194366"/>
    <lineage>
        <taxon>Eukaryota</taxon>
        <taxon>Metazoa</taxon>
        <taxon>Chordata</taxon>
        <taxon>Craniata</taxon>
        <taxon>Vertebrata</taxon>
        <taxon>Euteleostomi</taxon>
        <taxon>Actinopterygii</taxon>
        <taxon>Neopterygii</taxon>
        <taxon>Teleostei</taxon>
        <taxon>Ostariophysi</taxon>
        <taxon>Cypriniformes</taxon>
        <taxon>Xenocyprididae</taxon>
        <taxon>Xenocypridinae</taxon>
        <taxon>Culter</taxon>
    </lineage>
</organism>
<dbReference type="Proteomes" id="UP001479290">
    <property type="component" value="Unassembled WGS sequence"/>
</dbReference>
<evidence type="ECO:0000313" key="6">
    <source>
        <dbReference type="Proteomes" id="UP001479290"/>
    </source>
</evidence>
<dbReference type="Gene3D" id="3.40.50.300">
    <property type="entry name" value="P-loop containing nucleotide triphosphate hydrolases"/>
    <property type="match status" value="1"/>
</dbReference>
<evidence type="ECO:0000256" key="2">
    <source>
        <dbReference type="ARBA" id="ARBA00022741"/>
    </source>
</evidence>
<dbReference type="PANTHER" id="PTHR10903">
    <property type="entry name" value="GTPASE, IMAP FAMILY MEMBER-RELATED"/>
    <property type="match status" value="1"/>
</dbReference>
<dbReference type="SUPFAM" id="SSF52540">
    <property type="entry name" value="P-loop containing nucleoside triphosphate hydrolases"/>
    <property type="match status" value="1"/>
</dbReference>
<sequence length="237" mass="26353">MAEGPSSPTEMSEISSSPDDPVIRILLIGRKASGKSSSGNTILGETRFKEHESEVCEGKTQIGEKQVHVIISPDLLDPDLNKEKLEMLKEQLVSGCSAGLSSVLLTVPLEEPVGNEEEILDFIKCLFGPEVQKYIMILFTHGDEVEDREQTTDEHLKQKDRADLQRLLTECGGRFYCFNIKSKSDGQIQELLQKIEGIMMKNGGKFIMERMKRSNSKVNIVNFSEECPAEDPDSSGS</sequence>
<dbReference type="PROSITE" id="PS51720">
    <property type="entry name" value="G_AIG1"/>
    <property type="match status" value="1"/>
</dbReference>
<dbReference type="InterPro" id="IPR006703">
    <property type="entry name" value="G_AIG1"/>
</dbReference>
<accession>A0AAW2B336</accession>
<comment type="caution">
    <text evidence="5">The sequence shown here is derived from an EMBL/GenBank/DDBJ whole genome shotgun (WGS) entry which is preliminary data.</text>
</comment>
<dbReference type="PANTHER" id="PTHR10903:SF188">
    <property type="entry name" value="GTPASE IMAP FAMILY MEMBER 2-LIKE-RELATED"/>
    <property type="match status" value="1"/>
</dbReference>
<evidence type="ECO:0000256" key="1">
    <source>
        <dbReference type="ARBA" id="ARBA00008535"/>
    </source>
</evidence>